<dbReference type="RefSeq" id="WP_091762635.1">
    <property type="nucleotide sequence ID" value="NZ_FOHB01000011.1"/>
</dbReference>
<feature type="transmembrane region" description="Helical" evidence="1">
    <location>
        <begin position="34"/>
        <end position="57"/>
    </location>
</feature>
<dbReference type="EMBL" id="FOHB01000011">
    <property type="protein sequence ID" value="SES48717.1"/>
    <property type="molecule type" value="Genomic_DNA"/>
</dbReference>
<proteinExistence type="predicted"/>
<name>A0A1H9XSM2_9MICO</name>
<gene>
    <name evidence="2" type="ORF">SAMN05216199_0169</name>
</gene>
<dbReference type="STRING" id="587636.SAMN05216199_0169"/>
<accession>A0A1H9XSM2</accession>
<keyword evidence="3" id="KW-1185">Reference proteome</keyword>
<keyword evidence="1" id="KW-0472">Membrane</keyword>
<dbReference type="OrthoDB" id="3828660at2"/>
<evidence type="ECO:0000313" key="3">
    <source>
        <dbReference type="Proteomes" id="UP000199019"/>
    </source>
</evidence>
<dbReference type="Proteomes" id="UP000199019">
    <property type="component" value="Unassembled WGS sequence"/>
</dbReference>
<feature type="transmembrane region" description="Helical" evidence="1">
    <location>
        <begin position="69"/>
        <end position="87"/>
    </location>
</feature>
<feature type="transmembrane region" description="Helical" evidence="1">
    <location>
        <begin position="6"/>
        <end position="25"/>
    </location>
</feature>
<keyword evidence="1" id="KW-0812">Transmembrane</keyword>
<protein>
    <recommendedName>
        <fullName evidence="4">Integral membrane protein</fullName>
    </recommendedName>
</protein>
<dbReference type="AlphaFoldDB" id="A0A1H9XSM2"/>
<sequence>MLFPLTVALYAASAVLAAMAGWYAWRDRLIDDRVLLVAGLLEVGLLVQAVVVLVSVGDVGGGGAEKATYAAYGLTLPFVPPAVAFLAIKEKTRWAMGVVAAGAFAVAIMTGRLQQIWDLHV</sequence>
<reference evidence="3" key="1">
    <citation type="submission" date="2016-10" db="EMBL/GenBank/DDBJ databases">
        <authorList>
            <person name="Varghese N."/>
            <person name="Submissions S."/>
        </authorList>
    </citation>
    <scope>NUCLEOTIDE SEQUENCE [LARGE SCALE GENOMIC DNA]</scope>
    <source>
        <strain evidence="3">CGMCC 1.6963</strain>
    </source>
</reference>
<evidence type="ECO:0000256" key="1">
    <source>
        <dbReference type="SAM" id="Phobius"/>
    </source>
</evidence>
<evidence type="ECO:0000313" key="2">
    <source>
        <dbReference type="EMBL" id="SES48717.1"/>
    </source>
</evidence>
<organism evidence="2 3">
    <name type="scientific">Pedococcus cremeus</name>
    <dbReference type="NCBI Taxonomy" id="587636"/>
    <lineage>
        <taxon>Bacteria</taxon>
        <taxon>Bacillati</taxon>
        <taxon>Actinomycetota</taxon>
        <taxon>Actinomycetes</taxon>
        <taxon>Micrococcales</taxon>
        <taxon>Intrasporangiaceae</taxon>
        <taxon>Pedococcus</taxon>
    </lineage>
</organism>
<evidence type="ECO:0008006" key="4">
    <source>
        <dbReference type="Google" id="ProtNLM"/>
    </source>
</evidence>
<feature type="transmembrane region" description="Helical" evidence="1">
    <location>
        <begin position="94"/>
        <end position="113"/>
    </location>
</feature>
<keyword evidence="1" id="KW-1133">Transmembrane helix</keyword>